<gene>
    <name evidence="1" type="ORF">A3K89_17705</name>
</gene>
<proteinExistence type="predicted"/>
<accession>A0A177YKV4</accession>
<evidence type="ECO:0008006" key="3">
    <source>
        <dbReference type="Google" id="ProtNLM"/>
    </source>
</evidence>
<evidence type="ECO:0000313" key="1">
    <source>
        <dbReference type="EMBL" id="OAK56041.1"/>
    </source>
</evidence>
<evidence type="ECO:0000313" key="2">
    <source>
        <dbReference type="Proteomes" id="UP000077519"/>
    </source>
</evidence>
<protein>
    <recommendedName>
        <fullName evidence="3">Transcriptional regulator, AbiEi antitoxin, Type IV TA system</fullName>
    </recommendedName>
</protein>
<dbReference type="Proteomes" id="UP000077519">
    <property type="component" value="Unassembled WGS sequence"/>
</dbReference>
<comment type="caution">
    <text evidence="1">The sequence shown here is derived from an EMBL/GenBank/DDBJ whole genome shotgun (WGS) entry which is preliminary data.</text>
</comment>
<organism evidence="1 2">
    <name type="scientific">Rhodococcoides kyotonense</name>
    <dbReference type="NCBI Taxonomy" id="398843"/>
    <lineage>
        <taxon>Bacteria</taxon>
        <taxon>Bacillati</taxon>
        <taxon>Actinomycetota</taxon>
        <taxon>Actinomycetes</taxon>
        <taxon>Mycobacteriales</taxon>
        <taxon>Nocardiaceae</taxon>
        <taxon>Rhodococcoides</taxon>
    </lineage>
</organism>
<dbReference type="EMBL" id="LVHI01000006">
    <property type="protein sequence ID" value="OAK56041.1"/>
    <property type="molecule type" value="Genomic_DNA"/>
</dbReference>
<sequence length="318" mass="35246">MELDPTRLLSRRDALSMGLADHEIRALRTSGGWRTLHHGNYIGADHSDALDARSTHRLLIDAVLPTLSDKAVVSHESAAILHGLPLYGVDLSRVHVTRDRRGGGRTSKGVVTHCSPLGEVVIVDGFRTTTLARTLVDIARTMSLDTAVVLGDVAMRHGASLDEVAEELERARRWQGIASARRVADMVDARSESVAESLSRIRLHQHGFRDVELQVEVRDPRGRFLGRSDFGVTPAVMGECDGKVKYGKFLRPGQDPGDAVFEEKKREDSIRDTGLQVVRWTWSEIFTFDVVVDRIRRAIVRAENSPKPTASVRPGKLR</sequence>
<dbReference type="AlphaFoldDB" id="A0A177YKV4"/>
<name>A0A177YKV4_9NOCA</name>
<reference evidence="1 2" key="1">
    <citation type="submission" date="2016-03" db="EMBL/GenBank/DDBJ databases">
        <title>Genome sequence of Rhodococcus kyotonensis KB10.</title>
        <authorList>
            <person name="Jeong H."/>
            <person name="Hong C.E."/>
            <person name="Jo S.H."/>
            <person name="Park J.M."/>
        </authorList>
    </citation>
    <scope>NUCLEOTIDE SEQUENCE [LARGE SCALE GENOMIC DNA]</scope>
    <source>
        <strain evidence="1 2">KB10</strain>
    </source>
</reference>
<dbReference type="RefSeq" id="WP_068422703.1">
    <property type="nucleotide sequence ID" value="NZ_LVHI01000006.1"/>
</dbReference>
<keyword evidence="2" id="KW-1185">Reference proteome</keyword>